<accession>A0A420EIL1</accession>
<dbReference type="EMBL" id="RAQO01000004">
    <property type="protein sequence ID" value="RKF20494.1"/>
    <property type="molecule type" value="Genomic_DNA"/>
</dbReference>
<dbReference type="GO" id="GO:0005886">
    <property type="term" value="C:plasma membrane"/>
    <property type="evidence" value="ECO:0007669"/>
    <property type="project" value="UniProtKB-SubCell"/>
</dbReference>
<comment type="caution">
    <text evidence="6">The sequence shown here is derived from an EMBL/GenBank/DDBJ whole genome shotgun (WGS) entry which is preliminary data.</text>
</comment>
<keyword evidence="5" id="KW-0997">Cell inner membrane</keyword>
<organism evidence="6 7">
    <name type="scientific">Alginatibacterium sediminis</name>
    <dbReference type="NCBI Taxonomy" id="2164068"/>
    <lineage>
        <taxon>Bacteria</taxon>
        <taxon>Pseudomonadati</taxon>
        <taxon>Pseudomonadota</taxon>
        <taxon>Gammaproteobacteria</taxon>
        <taxon>Alteromonadales</taxon>
        <taxon>Alteromonadaceae</taxon>
        <taxon>Alginatibacterium</taxon>
    </lineage>
</organism>
<keyword evidence="4 5" id="KW-0472">Membrane</keyword>
<dbReference type="NCBIfam" id="NF001324">
    <property type="entry name" value="PRK00259.1-2"/>
    <property type="match status" value="1"/>
</dbReference>
<dbReference type="RefSeq" id="WP_120354500.1">
    <property type="nucleotide sequence ID" value="NZ_RAQO01000004.1"/>
</dbReference>
<dbReference type="Pfam" id="PF04279">
    <property type="entry name" value="IspA"/>
    <property type="match status" value="1"/>
</dbReference>
<keyword evidence="1 5" id="KW-1003">Cell membrane</keyword>
<comment type="function">
    <text evidence="5">Plays a role in cell envelope biogenesis, maintenance of cell envelope integrity and membrane homeostasis.</text>
</comment>
<proteinExistence type="inferred from homology"/>
<comment type="subcellular location">
    <subcellularLocation>
        <location evidence="5">Cell inner membrane</location>
        <topology evidence="5">Multi-pass membrane protein</topology>
    </subcellularLocation>
</comment>
<evidence type="ECO:0000256" key="1">
    <source>
        <dbReference type="ARBA" id="ARBA00022475"/>
    </source>
</evidence>
<dbReference type="OrthoDB" id="9788219at2"/>
<dbReference type="InterPro" id="IPR006008">
    <property type="entry name" value="YciB"/>
</dbReference>
<evidence type="ECO:0000256" key="4">
    <source>
        <dbReference type="ARBA" id="ARBA00023136"/>
    </source>
</evidence>
<keyword evidence="7" id="KW-1185">Reference proteome</keyword>
<dbReference type="AlphaFoldDB" id="A0A420EIL1"/>
<keyword evidence="2 5" id="KW-0812">Transmembrane</keyword>
<evidence type="ECO:0000256" key="2">
    <source>
        <dbReference type="ARBA" id="ARBA00022692"/>
    </source>
</evidence>
<gene>
    <name evidence="5" type="primary">yciB</name>
    <name evidence="6" type="ORF">DBZ36_08180</name>
</gene>
<feature type="transmembrane region" description="Helical" evidence="5">
    <location>
        <begin position="49"/>
        <end position="68"/>
    </location>
</feature>
<dbReference type="PANTHER" id="PTHR36917:SF1">
    <property type="entry name" value="INNER MEMBRANE-SPANNING PROTEIN YCIB"/>
    <property type="match status" value="1"/>
</dbReference>
<dbReference type="HAMAP" id="MF_00189">
    <property type="entry name" value="YciB"/>
    <property type="match status" value="1"/>
</dbReference>
<dbReference type="PANTHER" id="PTHR36917">
    <property type="entry name" value="INTRACELLULAR SEPTATION PROTEIN A-RELATED"/>
    <property type="match status" value="1"/>
</dbReference>
<dbReference type="NCBIfam" id="TIGR00997">
    <property type="entry name" value="ispZ"/>
    <property type="match status" value="1"/>
</dbReference>
<protein>
    <recommendedName>
        <fullName evidence="5">Inner membrane-spanning protein YciB</fullName>
    </recommendedName>
</protein>
<evidence type="ECO:0000313" key="7">
    <source>
        <dbReference type="Proteomes" id="UP000286482"/>
    </source>
</evidence>
<feature type="transmembrane region" description="Helical" evidence="5">
    <location>
        <begin position="151"/>
        <end position="170"/>
    </location>
</feature>
<sequence>MKQFFEFIPLIVFFAVYKMQDIYLATGSLIITTGLLLAYNWFKHKKVEKMHLVSFVMVLVFGTLTMIFRDDAFIKWKVTVVYAIFAVALFISQYVYKTPLLQKMLGKEIEVPAAIWAQVNLAWTAFFAILAGLNIYIAYNFSLEFWVNFKVFWLFGFTIVFTVLTVVYLFKHMPKDKQETIVSAKNEQNKD</sequence>
<name>A0A420EIL1_9ALTE</name>
<evidence type="ECO:0000313" key="6">
    <source>
        <dbReference type="EMBL" id="RKF20494.1"/>
    </source>
</evidence>
<evidence type="ECO:0000256" key="3">
    <source>
        <dbReference type="ARBA" id="ARBA00022989"/>
    </source>
</evidence>
<feature type="transmembrane region" description="Helical" evidence="5">
    <location>
        <begin position="117"/>
        <end position="139"/>
    </location>
</feature>
<feature type="transmembrane region" description="Helical" evidence="5">
    <location>
        <begin position="22"/>
        <end position="42"/>
    </location>
</feature>
<evidence type="ECO:0000256" key="5">
    <source>
        <dbReference type="HAMAP-Rule" id="MF_00189"/>
    </source>
</evidence>
<comment type="similarity">
    <text evidence="5">Belongs to the YciB family.</text>
</comment>
<dbReference type="NCBIfam" id="NF001325">
    <property type="entry name" value="PRK00259.1-3"/>
    <property type="match status" value="1"/>
</dbReference>
<reference evidence="6 7" key="1">
    <citation type="submission" date="2018-09" db="EMBL/GenBank/DDBJ databases">
        <authorList>
            <person name="Wang Z."/>
        </authorList>
    </citation>
    <scope>NUCLEOTIDE SEQUENCE [LARGE SCALE GENOMIC DNA]</scope>
    <source>
        <strain evidence="6 7">ALS 81</strain>
    </source>
</reference>
<keyword evidence="3 5" id="KW-1133">Transmembrane helix</keyword>
<dbReference type="Proteomes" id="UP000286482">
    <property type="component" value="Unassembled WGS sequence"/>
</dbReference>
<feature type="transmembrane region" description="Helical" evidence="5">
    <location>
        <begin position="74"/>
        <end position="96"/>
    </location>
</feature>